<name>A0A1D6GKG9_MAIZE</name>
<gene>
    <name evidence="1" type="ORF">ZEAMMB73_Zm00001d013543</name>
</gene>
<dbReference type="EMBL" id="CM000781">
    <property type="protein sequence ID" value="AQK63831.1"/>
    <property type="molecule type" value="Genomic_DNA"/>
</dbReference>
<reference evidence="1" key="1">
    <citation type="submission" date="2015-12" db="EMBL/GenBank/DDBJ databases">
        <title>Update maize B73 reference genome by single molecule sequencing technologies.</title>
        <authorList>
            <consortium name="Maize Genome Sequencing Project"/>
            <person name="Ware D."/>
        </authorList>
    </citation>
    <scope>NUCLEOTIDE SEQUENCE</scope>
    <source>
        <tissue evidence="1">Seedling</tissue>
    </source>
</reference>
<evidence type="ECO:0000313" key="1">
    <source>
        <dbReference type="EMBL" id="AQK63831.1"/>
    </source>
</evidence>
<sequence>MMVGVRWVRWKDGSVDSLCLQSKGDVCFAYEEDCDFCSPLFLPLFRKRRNLVSEKYFSSLGSVWLQSLYLSLDCRGISRGTEGRTKLLHSKPY</sequence>
<dbReference type="AlphaFoldDB" id="A0A1D6GKG9"/>
<organism evidence="1">
    <name type="scientific">Zea mays</name>
    <name type="common">Maize</name>
    <dbReference type="NCBI Taxonomy" id="4577"/>
    <lineage>
        <taxon>Eukaryota</taxon>
        <taxon>Viridiplantae</taxon>
        <taxon>Streptophyta</taxon>
        <taxon>Embryophyta</taxon>
        <taxon>Tracheophyta</taxon>
        <taxon>Spermatophyta</taxon>
        <taxon>Magnoliopsida</taxon>
        <taxon>Liliopsida</taxon>
        <taxon>Poales</taxon>
        <taxon>Poaceae</taxon>
        <taxon>PACMAD clade</taxon>
        <taxon>Panicoideae</taxon>
        <taxon>Andropogonodae</taxon>
        <taxon>Andropogoneae</taxon>
        <taxon>Tripsacinae</taxon>
        <taxon>Zea</taxon>
    </lineage>
</organism>
<proteinExistence type="predicted"/>
<accession>A0A1D6GKG9</accession>
<protein>
    <submittedName>
        <fullName evidence="1">Glycine-rich RNA-binding protein RZ1C</fullName>
    </submittedName>
</protein>